<dbReference type="EMBL" id="QAAA01000003">
    <property type="protein sequence ID" value="PTN03369.1"/>
    <property type="molecule type" value="Genomic_DNA"/>
</dbReference>
<dbReference type="PANTHER" id="PTHR44196:SF1">
    <property type="entry name" value="DEHYDROGENASE_REDUCTASE SDR FAMILY MEMBER 7B"/>
    <property type="match status" value="1"/>
</dbReference>
<dbReference type="PROSITE" id="PS00061">
    <property type="entry name" value="ADH_SHORT"/>
    <property type="match status" value="1"/>
</dbReference>
<dbReference type="SMART" id="SM00822">
    <property type="entry name" value="PKS_KR"/>
    <property type="match status" value="1"/>
</dbReference>
<comment type="similarity">
    <text evidence="1">Belongs to the short-chain dehydrogenases/reductases (SDR) family.</text>
</comment>
<dbReference type="SUPFAM" id="SSF51735">
    <property type="entry name" value="NAD(P)-binding Rossmann-fold domains"/>
    <property type="match status" value="1"/>
</dbReference>
<sequence>MRELIGKRYWIVGASEGLGRAVAEKLSRMGAHVVLSSRTADRLEQLAETLPGKADVVTVDVARTDSVRAAAKAAGDIDGVVYLAGVYWPQAAQDWNAGEVEEMCDINFLGAARVMGQVVPGFLERGHGHIVLTGSLAGFRGLPGAIGYCASKAGVMTLAESMHADLRGTGVDVQLVNPGYIRTRLTAKNDFSMPFLMEPEEAAADIVEHMRTDNFKRSFPEVFSWLFRLAQFLPDWAYYPLFAARR</sequence>
<evidence type="ECO:0000256" key="2">
    <source>
        <dbReference type="ARBA" id="ARBA00023002"/>
    </source>
</evidence>
<evidence type="ECO:0000313" key="5">
    <source>
        <dbReference type="Proteomes" id="UP000243859"/>
    </source>
</evidence>
<evidence type="ECO:0000256" key="1">
    <source>
        <dbReference type="ARBA" id="ARBA00006484"/>
    </source>
</evidence>
<dbReference type="GO" id="GO:0016020">
    <property type="term" value="C:membrane"/>
    <property type="evidence" value="ECO:0007669"/>
    <property type="project" value="TreeGrafter"/>
</dbReference>
<dbReference type="OrthoDB" id="335726at2"/>
<dbReference type="GO" id="GO:0016491">
    <property type="term" value="F:oxidoreductase activity"/>
    <property type="evidence" value="ECO:0007669"/>
    <property type="project" value="UniProtKB-KW"/>
</dbReference>
<protein>
    <submittedName>
        <fullName evidence="4">Short-subunit dehydrogenase</fullName>
    </submittedName>
</protein>
<dbReference type="PRINTS" id="PR00081">
    <property type="entry name" value="GDHRDH"/>
</dbReference>
<dbReference type="InterPro" id="IPR002347">
    <property type="entry name" value="SDR_fam"/>
</dbReference>
<proteinExistence type="inferred from homology"/>
<dbReference type="InterPro" id="IPR036291">
    <property type="entry name" value="NAD(P)-bd_dom_sf"/>
</dbReference>
<accession>A0A2T5BV11</accession>
<feature type="domain" description="Ketoreductase" evidence="3">
    <location>
        <begin position="7"/>
        <end position="184"/>
    </location>
</feature>
<dbReference type="PANTHER" id="PTHR44196">
    <property type="entry name" value="DEHYDROGENASE/REDUCTASE SDR FAMILY MEMBER 7B"/>
    <property type="match status" value="1"/>
</dbReference>
<name>A0A2T5BV11_9RHOB</name>
<keyword evidence="5" id="KW-1185">Reference proteome</keyword>
<dbReference type="RefSeq" id="WP_107891203.1">
    <property type="nucleotide sequence ID" value="NZ_NHSI01000060.1"/>
</dbReference>
<organism evidence="4 5">
    <name type="scientific">Rhodovulum imhoffii</name>
    <dbReference type="NCBI Taxonomy" id="365340"/>
    <lineage>
        <taxon>Bacteria</taxon>
        <taxon>Pseudomonadati</taxon>
        <taxon>Pseudomonadota</taxon>
        <taxon>Alphaproteobacteria</taxon>
        <taxon>Rhodobacterales</taxon>
        <taxon>Paracoccaceae</taxon>
        <taxon>Rhodovulum</taxon>
    </lineage>
</organism>
<evidence type="ECO:0000259" key="3">
    <source>
        <dbReference type="SMART" id="SM00822"/>
    </source>
</evidence>
<dbReference type="InterPro" id="IPR057326">
    <property type="entry name" value="KR_dom"/>
</dbReference>
<dbReference type="Gene3D" id="3.40.50.720">
    <property type="entry name" value="NAD(P)-binding Rossmann-like Domain"/>
    <property type="match status" value="1"/>
</dbReference>
<evidence type="ECO:0000313" key="4">
    <source>
        <dbReference type="EMBL" id="PTN03369.1"/>
    </source>
</evidence>
<dbReference type="AlphaFoldDB" id="A0A2T5BV11"/>
<reference evidence="4 5" key="1">
    <citation type="submission" date="2018-04" db="EMBL/GenBank/DDBJ databases">
        <title>Genomic Encyclopedia of Archaeal and Bacterial Type Strains, Phase II (KMG-II): from individual species to whole genera.</title>
        <authorList>
            <person name="Goeker M."/>
        </authorList>
    </citation>
    <scope>NUCLEOTIDE SEQUENCE [LARGE SCALE GENOMIC DNA]</scope>
    <source>
        <strain evidence="4 5">DSM 18064</strain>
    </source>
</reference>
<comment type="caution">
    <text evidence="4">The sequence shown here is derived from an EMBL/GenBank/DDBJ whole genome shotgun (WGS) entry which is preliminary data.</text>
</comment>
<gene>
    <name evidence="4" type="ORF">C8N32_103212</name>
</gene>
<dbReference type="InterPro" id="IPR020904">
    <property type="entry name" value="Sc_DH/Rdtase_CS"/>
</dbReference>
<keyword evidence="2" id="KW-0560">Oxidoreductase</keyword>
<dbReference type="Proteomes" id="UP000243859">
    <property type="component" value="Unassembled WGS sequence"/>
</dbReference>
<dbReference type="Pfam" id="PF00106">
    <property type="entry name" value="adh_short"/>
    <property type="match status" value="1"/>
</dbReference>